<evidence type="ECO:0000256" key="1">
    <source>
        <dbReference type="SAM" id="Coils"/>
    </source>
</evidence>
<sequence>MVKAADLELEFNQYKGDSSARLTTLENELEAMRLEANQRYEQSNQRHEQSTKFQEEMMRMMNELMQKGLHEEVESTKGFRSYGDNWLKTLETSEAREKKKSRDAVNFFGPKKVEFDISSGFNGTNNNYRVNEINGNKNSGPDVNDELIPQQTLTGTNFRANDYRFKKLKMPIFDGEDAYGWIYRMERFFKIQGVEASDQLQVAELCLEGEALSWYCWSEGRSPFRSWDGLKRRLLNRFQQTQQGNLFEQFLTITQDGIVRAYVAQFEKLAGQLVGVSEEVLEATFIKGLKPDLRASVRVMHPEGLNHAMILAITIKENKGFDTGARGGGSFSSGRTTSNFSGYKNNTTSSTRTLLSTASTGDNRKKDILYLVGYTDSSHSLLERYKTRTTNGHAKSDYVINVQLPKNAPKIGAEQHHKYKTASKE</sequence>
<gene>
    <name evidence="4" type="ORF">CTI12_AA612470</name>
</gene>
<protein>
    <submittedName>
        <fullName evidence="4">Ankyrin repeat-containing protein</fullName>
    </submittedName>
</protein>
<organism evidence="4 5">
    <name type="scientific">Artemisia annua</name>
    <name type="common">Sweet wormwood</name>
    <dbReference type="NCBI Taxonomy" id="35608"/>
    <lineage>
        <taxon>Eukaryota</taxon>
        <taxon>Viridiplantae</taxon>
        <taxon>Streptophyta</taxon>
        <taxon>Embryophyta</taxon>
        <taxon>Tracheophyta</taxon>
        <taxon>Spermatophyta</taxon>
        <taxon>Magnoliopsida</taxon>
        <taxon>eudicotyledons</taxon>
        <taxon>Gunneridae</taxon>
        <taxon>Pentapetalae</taxon>
        <taxon>asterids</taxon>
        <taxon>campanulids</taxon>
        <taxon>Asterales</taxon>
        <taxon>Asteraceae</taxon>
        <taxon>Asteroideae</taxon>
        <taxon>Anthemideae</taxon>
        <taxon>Artemisiinae</taxon>
        <taxon>Artemisia</taxon>
    </lineage>
</organism>
<keyword evidence="5" id="KW-1185">Reference proteome</keyword>
<feature type="domain" description="Retrotransposon gag" evidence="3">
    <location>
        <begin position="202"/>
        <end position="291"/>
    </location>
</feature>
<comment type="caution">
    <text evidence="4">The sequence shown here is derived from an EMBL/GenBank/DDBJ whole genome shotgun (WGS) entry which is preliminary data.</text>
</comment>
<name>A0A2U1KEA9_ARTAN</name>
<evidence type="ECO:0000259" key="3">
    <source>
        <dbReference type="Pfam" id="PF03732"/>
    </source>
</evidence>
<evidence type="ECO:0000313" key="5">
    <source>
        <dbReference type="Proteomes" id="UP000245207"/>
    </source>
</evidence>
<feature type="coiled-coil region" evidence="1">
    <location>
        <begin position="15"/>
        <end position="46"/>
    </location>
</feature>
<reference evidence="4 5" key="1">
    <citation type="journal article" date="2018" name="Mol. Plant">
        <title>The genome of Artemisia annua provides insight into the evolution of Asteraceae family and artemisinin biosynthesis.</title>
        <authorList>
            <person name="Shen Q."/>
            <person name="Zhang L."/>
            <person name="Liao Z."/>
            <person name="Wang S."/>
            <person name="Yan T."/>
            <person name="Shi P."/>
            <person name="Liu M."/>
            <person name="Fu X."/>
            <person name="Pan Q."/>
            <person name="Wang Y."/>
            <person name="Lv Z."/>
            <person name="Lu X."/>
            <person name="Zhang F."/>
            <person name="Jiang W."/>
            <person name="Ma Y."/>
            <person name="Chen M."/>
            <person name="Hao X."/>
            <person name="Li L."/>
            <person name="Tang Y."/>
            <person name="Lv G."/>
            <person name="Zhou Y."/>
            <person name="Sun X."/>
            <person name="Brodelius P.E."/>
            <person name="Rose J.K.C."/>
            <person name="Tang K."/>
        </authorList>
    </citation>
    <scope>NUCLEOTIDE SEQUENCE [LARGE SCALE GENOMIC DNA]</scope>
    <source>
        <strain evidence="5">cv. Huhao1</strain>
        <tissue evidence="4">Leaf</tissue>
    </source>
</reference>
<accession>A0A2U1KEA9</accession>
<dbReference type="EMBL" id="PKPP01020650">
    <property type="protein sequence ID" value="PWA35115.1"/>
    <property type="molecule type" value="Genomic_DNA"/>
</dbReference>
<dbReference type="Pfam" id="PF03732">
    <property type="entry name" value="Retrotrans_gag"/>
    <property type="match status" value="1"/>
</dbReference>
<feature type="compositionally biased region" description="Low complexity" evidence="2">
    <location>
        <begin position="332"/>
        <end position="346"/>
    </location>
</feature>
<dbReference type="AlphaFoldDB" id="A0A2U1KEA9"/>
<evidence type="ECO:0000313" key="4">
    <source>
        <dbReference type="EMBL" id="PWA35115.1"/>
    </source>
</evidence>
<proteinExistence type="predicted"/>
<dbReference type="InterPro" id="IPR005162">
    <property type="entry name" value="Retrotrans_gag_dom"/>
</dbReference>
<feature type="region of interest" description="Disordered" evidence="2">
    <location>
        <begin position="326"/>
        <end position="346"/>
    </location>
</feature>
<dbReference type="Proteomes" id="UP000245207">
    <property type="component" value="Unassembled WGS sequence"/>
</dbReference>
<keyword evidence="1" id="KW-0175">Coiled coil</keyword>
<evidence type="ECO:0000256" key="2">
    <source>
        <dbReference type="SAM" id="MobiDB-lite"/>
    </source>
</evidence>
<dbReference type="OrthoDB" id="1751726at2759"/>